<dbReference type="InterPro" id="IPR011990">
    <property type="entry name" value="TPR-like_helical_dom_sf"/>
</dbReference>
<gene>
    <name evidence="11" type="ORF">HRJ53_12330</name>
</gene>
<evidence type="ECO:0000256" key="5">
    <source>
        <dbReference type="ARBA" id="ARBA00023136"/>
    </source>
</evidence>
<evidence type="ECO:0000313" key="11">
    <source>
        <dbReference type="EMBL" id="MBA0085776.1"/>
    </source>
</evidence>
<evidence type="ECO:0000256" key="8">
    <source>
        <dbReference type="ARBA" id="ARBA00024235"/>
    </source>
</evidence>
<keyword evidence="5 9" id="KW-0472">Membrane</keyword>
<dbReference type="InterPro" id="IPR018704">
    <property type="entry name" value="SecYEG/CpoB_TPR"/>
</dbReference>
<evidence type="ECO:0000256" key="2">
    <source>
        <dbReference type="ARBA" id="ARBA00022475"/>
    </source>
</evidence>
<dbReference type="AlphaFoldDB" id="A0A7V8NQZ8"/>
<feature type="non-terminal residue" evidence="11">
    <location>
        <position position="1"/>
    </location>
</feature>
<evidence type="ECO:0000256" key="1">
    <source>
        <dbReference type="ARBA" id="ARBA00004401"/>
    </source>
</evidence>
<dbReference type="InterPro" id="IPR019734">
    <property type="entry name" value="TPR_rpt"/>
</dbReference>
<evidence type="ECO:0000259" key="10">
    <source>
        <dbReference type="Pfam" id="PF09976"/>
    </source>
</evidence>
<dbReference type="EMBL" id="JACDQQ010001205">
    <property type="protein sequence ID" value="MBA0085776.1"/>
    <property type="molecule type" value="Genomic_DNA"/>
</dbReference>
<comment type="subcellular location">
    <subcellularLocation>
        <location evidence="1">Cell membrane</location>
        <topology evidence="1">Single-pass type II membrane protein</topology>
    </subcellularLocation>
</comment>
<comment type="similarity">
    <text evidence="7">Belongs to the YfgM family.</text>
</comment>
<proteinExistence type="inferred from homology"/>
<reference evidence="11" key="1">
    <citation type="submission" date="2020-06" db="EMBL/GenBank/DDBJ databases">
        <title>Legume-microbial interactions unlock mineral nutrients during tropical forest succession.</title>
        <authorList>
            <person name="Epihov D.Z."/>
        </authorList>
    </citation>
    <scope>NUCLEOTIDE SEQUENCE [LARGE SCALE GENOMIC DNA]</scope>
    <source>
        <strain evidence="11">Pan2503</strain>
    </source>
</reference>
<accession>A0A7V8NQZ8</accession>
<dbReference type="Pfam" id="PF09976">
    <property type="entry name" value="TPR_21"/>
    <property type="match status" value="1"/>
</dbReference>
<evidence type="ECO:0000313" key="12">
    <source>
        <dbReference type="Proteomes" id="UP000567293"/>
    </source>
</evidence>
<evidence type="ECO:0000256" key="6">
    <source>
        <dbReference type="ARBA" id="ARBA00023186"/>
    </source>
</evidence>
<keyword evidence="4 9" id="KW-1133">Transmembrane helix</keyword>
<protein>
    <recommendedName>
        <fullName evidence="8">Ancillary SecYEG translocon subunit</fullName>
    </recommendedName>
</protein>
<evidence type="ECO:0000256" key="4">
    <source>
        <dbReference type="ARBA" id="ARBA00022989"/>
    </source>
</evidence>
<dbReference type="PANTHER" id="PTHR38035:SF1">
    <property type="entry name" value="ANCILLARY SECYEG TRANSLOCON SUBUNIT"/>
    <property type="match status" value="1"/>
</dbReference>
<dbReference type="SUPFAM" id="SSF48452">
    <property type="entry name" value="TPR-like"/>
    <property type="match status" value="1"/>
</dbReference>
<evidence type="ECO:0000256" key="9">
    <source>
        <dbReference type="SAM" id="Phobius"/>
    </source>
</evidence>
<feature type="domain" description="Ancillary SecYEG translocon subunit/Cell division coordinator CpoB TPR" evidence="10">
    <location>
        <begin position="24"/>
        <end position="172"/>
    </location>
</feature>
<dbReference type="Gene3D" id="1.25.40.10">
    <property type="entry name" value="Tetratricopeptide repeat domain"/>
    <property type="match status" value="1"/>
</dbReference>
<dbReference type="InterPro" id="IPR026039">
    <property type="entry name" value="YfgM"/>
</dbReference>
<keyword evidence="3 9" id="KW-0812">Transmembrane</keyword>
<dbReference type="Proteomes" id="UP000567293">
    <property type="component" value="Unassembled WGS sequence"/>
</dbReference>
<comment type="caution">
    <text evidence="11">The sequence shown here is derived from an EMBL/GenBank/DDBJ whole genome shotgun (WGS) entry which is preliminary data.</text>
</comment>
<evidence type="ECO:0000256" key="7">
    <source>
        <dbReference type="ARBA" id="ARBA00024197"/>
    </source>
</evidence>
<name>A0A7V8NQZ8_9BACT</name>
<feature type="transmembrane region" description="Helical" evidence="9">
    <location>
        <begin position="21"/>
        <end position="45"/>
    </location>
</feature>
<dbReference type="Pfam" id="PF13174">
    <property type="entry name" value="TPR_6"/>
    <property type="match status" value="1"/>
</dbReference>
<keyword evidence="6" id="KW-0143">Chaperone</keyword>
<dbReference type="PANTHER" id="PTHR38035">
    <property type="entry name" value="UPF0070 PROTEIN YFGM"/>
    <property type="match status" value="1"/>
</dbReference>
<organism evidence="11 12">
    <name type="scientific">Candidatus Acidiferrum panamense</name>
    <dbReference type="NCBI Taxonomy" id="2741543"/>
    <lineage>
        <taxon>Bacteria</taxon>
        <taxon>Pseudomonadati</taxon>
        <taxon>Acidobacteriota</taxon>
        <taxon>Terriglobia</taxon>
        <taxon>Candidatus Acidiferrales</taxon>
        <taxon>Candidatus Acidiferrum</taxon>
    </lineage>
</organism>
<dbReference type="GO" id="GO:0005886">
    <property type="term" value="C:plasma membrane"/>
    <property type="evidence" value="ECO:0007669"/>
    <property type="project" value="UniProtKB-SubCell"/>
</dbReference>
<dbReference type="GO" id="GO:0044877">
    <property type="term" value="F:protein-containing complex binding"/>
    <property type="evidence" value="ECO:0007669"/>
    <property type="project" value="InterPro"/>
</dbReference>
<keyword evidence="2" id="KW-1003">Cell membrane</keyword>
<keyword evidence="12" id="KW-1185">Reference proteome</keyword>
<sequence length="234" mass="25373">SRKELKQDKIKETLEHGAEAVISHGQFAGILVAVVLAVAIGYGGWHVYIDRQTAQASVAFDQAVKAYQGRVGPPNPADPGESAYADERARSQDAYTKFSKVADSYPSTNPGKLARYYAALCLEDLDKQNQALEELKKISGSSDKELAAMAQYQMAVIYARTGKPDDAVKLLRVLADKPSVLVPRPLVLLELAGALRNSNPKEAASIYQQIKKEFPDSTIADQAERGLDAIAPKT</sequence>
<evidence type="ECO:0000256" key="3">
    <source>
        <dbReference type="ARBA" id="ARBA00022692"/>
    </source>
</evidence>